<evidence type="ECO:0000259" key="2">
    <source>
        <dbReference type="PROSITE" id="PS50943"/>
    </source>
</evidence>
<dbReference type="EMBL" id="JAQLWO010000001">
    <property type="protein sequence ID" value="MDB7904442.1"/>
    <property type="molecule type" value="Genomic_DNA"/>
</dbReference>
<keyword evidence="1" id="KW-0238">DNA-binding</keyword>
<dbReference type="PANTHER" id="PTHR46558">
    <property type="entry name" value="TRACRIPTIONAL REGULATORY PROTEIN-RELATED-RELATED"/>
    <property type="match status" value="1"/>
</dbReference>
<dbReference type="CDD" id="cd00093">
    <property type="entry name" value="HTH_XRE"/>
    <property type="match status" value="1"/>
</dbReference>
<comment type="caution">
    <text evidence="3">The sequence shown here is derived from an EMBL/GenBank/DDBJ whole genome shotgun (WGS) entry which is preliminary data.</text>
</comment>
<reference evidence="3" key="1">
    <citation type="submission" date="2023-01" db="EMBL/GenBank/DDBJ databases">
        <title>Human gut microbiome strain richness.</title>
        <authorList>
            <person name="Chen-Liaw A."/>
        </authorList>
    </citation>
    <scope>NUCLEOTIDE SEQUENCE</scope>
    <source>
        <strain evidence="3">2225st1_A6_2225SCRN_200828</strain>
    </source>
</reference>
<dbReference type="Gene3D" id="1.10.260.40">
    <property type="entry name" value="lambda repressor-like DNA-binding domains"/>
    <property type="match status" value="1"/>
</dbReference>
<dbReference type="SMART" id="SM00530">
    <property type="entry name" value="HTH_XRE"/>
    <property type="match status" value="1"/>
</dbReference>
<name>A0AAW6BW79_FLAPL</name>
<dbReference type="Pfam" id="PF01381">
    <property type="entry name" value="HTH_3"/>
    <property type="match status" value="1"/>
</dbReference>
<dbReference type="AlphaFoldDB" id="A0AAW6BW79"/>
<dbReference type="RefSeq" id="WP_024723082.1">
    <property type="nucleotide sequence ID" value="NZ_BAABXT010000001.1"/>
</dbReference>
<dbReference type="PANTHER" id="PTHR46558:SF11">
    <property type="entry name" value="HTH-TYPE TRANSCRIPTIONAL REGULATOR XRE"/>
    <property type="match status" value="1"/>
</dbReference>
<protein>
    <submittedName>
        <fullName evidence="3">Helix-turn-helix transcriptional regulator</fullName>
    </submittedName>
</protein>
<organism evidence="3 4">
    <name type="scientific">Flavonifractor plautii</name>
    <name type="common">Fusobacterium plautii</name>
    <dbReference type="NCBI Taxonomy" id="292800"/>
    <lineage>
        <taxon>Bacteria</taxon>
        <taxon>Bacillati</taxon>
        <taxon>Bacillota</taxon>
        <taxon>Clostridia</taxon>
        <taxon>Eubacteriales</taxon>
        <taxon>Oscillospiraceae</taxon>
        <taxon>Flavonifractor</taxon>
    </lineage>
</organism>
<gene>
    <name evidence="3" type="ORF">PND83_00435</name>
</gene>
<accession>A0AAW6BW79</accession>
<dbReference type="SUPFAM" id="SSF47413">
    <property type="entry name" value="lambda repressor-like DNA-binding domains"/>
    <property type="match status" value="1"/>
</dbReference>
<dbReference type="InterPro" id="IPR001387">
    <property type="entry name" value="Cro/C1-type_HTH"/>
</dbReference>
<evidence type="ECO:0000313" key="4">
    <source>
        <dbReference type="Proteomes" id="UP001211006"/>
    </source>
</evidence>
<evidence type="ECO:0000256" key="1">
    <source>
        <dbReference type="ARBA" id="ARBA00023125"/>
    </source>
</evidence>
<dbReference type="Proteomes" id="UP001211006">
    <property type="component" value="Unassembled WGS sequence"/>
</dbReference>
<proteinExistence type="predicted"/>
<sequence length="125" mass="14279">MNRIAQLRKEKDWSQQELADMLEVHQTAVSQWENERTTPNFEALMELCGLFDVRPEYLMGNSNERGHFNPTEEEMDGLGEDAAEAATLRALDSNLRRYYAGLNLEGKRKAVEFLAILAGNVDFRA</sequence>
<dbReference type="InterPro" id="IPR010982">
    <property type="entry name" value="Lambda_DNA-bd_dom_sf"/>
</dbReference>
<feature type="domain" description="HTH cro/C1-type" evidence="2">
    <location>
        <begin position="4"/>
        <end position="58"/>
    </location>
</feature>
<dbReference type="PROSITE" id="PS50943">
    <property type="entry name" value="HTH_CROC1"/>
    <property type="match status" value="1"/>
</dbReference>
<evidence type="ECO:0000313" key="3">
    <source>
        <dbReference type="EMBL" id="MDB7904442.1"/>
    </source>
</evidence>
<dbReference type="GO" id="GO:0003677">
    <property type="term" value="F:DNA binding"/>
    <property type="evidence" value="ECO:0007669"/>
    <property type="project" value="UniProtKB-KW"/>
</dbReference>